<proteinExistence type="predicted"/>
<evidence type="ECO:0000313" key="1">
    <source>
        <dbReference type="EMBL" id="VBB44484.1"/>
    </source>
</evidence>
<sequence>MDTGDSAIIRSSSICCTPALCTTCPIIAAAAVTALALVSVANKDDLAIGEIVFLSSSRGNYPSPPFAGRA</sequence>
<protein>
    <submittedName>
        <fullName evidence="1">Uncharacterized protein</fullName>
    </submittedName>
</protein>
<gene>
    <name evidence="1" type="ORF">TRIP_B330588</name>
</gene>
<accession>A0A653A930</accession>
<dbReference type="EMBL" id="UPXX01000027">
    <property type="protein sequence ID" value="VBB44484.1"/>
    <property type="molecule type" value="Genomic_DNA"/>
</dbReference>
<organism evidence="1">
    <name type="scientific">Uncultured Desulfatiglans sp</name>
    <dbReference type="NCBI Taxonomy" id="1748965"/>
    <lineage>
        <taxon>Bacteria</taxon>
        <taxon>Pseudomonadati</taxon>
        <taxon>Thermodesulfobacteriota</taxon>
        <taxon>Desulfobacteria</taxon>
        <taxon>Desulfatiglandales</taxon>
        <taxon>Desulfatiglandaceae</taxon>
        <taxon>Desulfatiglans</taxon>
        <taxon>environmental samples</taxon>
    </lineage>
</organism>
<name>A0A653A930_UNCDX</name>
<reference evidence="1" key="1">
    <citation type="submission" date="2018-07" db="EMBL/GenBank/DDBJ databases">
        <authorList>
            <consortium name="Genoscope - CEA"/>
            <person name="William W."/>
        </authorList>
    </citation>
    <scope>NUCLEOTIDE SEQUENCE</scope>
    <source>
        <strain evidence="1">IK1</strain>
    </source>
</reference>
<dbReference type="AlphaFoldDB" id="A0A653A930"/>